<dbReference type="HOGENOM" id="CLU_009422_4_4_2"/>
<name>A0A0A7LDL3_9ARCH</name>
<gene>
    <name evidence="5 8" type="primary">rlmE</name>
    <name evidence="8" type="ORF">Mpt1_c14120</name>
</gene>
<evidence type="ECO:0000313" key="9">
    <source>
        <dbReference type="Proteomes" id="UP000030787"/>
    </source>
</evidence>
<dbReference type="EMBL" id="CP010070">
    <property type="protein sequence ID" value="AIZ57270.1"/>
    <property type="molecule type" value="Genomic_DNA"/>
</dbReference>
<dbReference type="Pfam" id="PF01728">
    <property type="entry name" value="FtsJ"/>
    <property type="match status" value="1"/>
</dbReference>
<dbReference type="OrthoDB" id="26307at2157"/>
<keyword evidence="9" id="KW-1185">Reference proteome</keyword>
<organism evidence="8 9">
    <name type="scientific">Candidatus Methanoplasma termitum</name>
    <dbReference type="NCBI Taxonomy" id="1577791"/>
    <lineage>
        <taxon>Archaea</taxon>
        <taxon>Methanobacteriati</taxon>
        <taxon>Thermoplasmatota</taxon>
        <taxon>Thermoplasmata</taxon>
        <taxon>Methanomassiliicoccales</taxon>
        <taxon>Methanomassiliicoccaceae</taxon>
        <taxon>Candidatus Methanoplasma</taxon>
    </lineage>
</organism>
<dbReference type="HAMAP" id="MF_01547">
    <property type="entry name" value="RNA_methyltr_E"/>
    <property type="match status" value="1"/>
</dbReference>
<evidence type="ECO:0000256" key="5">
    <source>
        <dbReference type="HAMAP-Rule" id="MF_01547"/>
    </source>
</evidence>
<dbReference type="InterPro" id="IPR029063">
    <property type="entry name" value="SAM-dependent_MTases_sf"/>
</dbReference>
<dbReference type="InterPro" id="IPR002877">
    <property type="entry name" value="RNA_MeTrfase_FtsJ_dom"/>
</dbReference>
<comment type="similarity">
    <text evidence="5">Belongs to the class I-like SAM-binding methyltransferase superfamily. RNA methyltransferase RlmE family.</text>
</comment>
<dbReference type="InterPro" id="IPR050082">
    <property type="entry name" value="RNA_methyltr_RlmE"/>
</dbReference>
<keyword evidence="2 5" id="KW-0489">Methyltransferase</keyword>
<keyword evidence="3 5" id="KW-0808">Transferase</keyword>
<evidence type="ECO:0000313" key="8">
    <source>
        <dbReference type="EMBL" id="AIZ57270.1"/>
    </source>
</evidence>
<dbReference type="SUPFAM" id="SSF53335">
    <property type="entry name" value="S-adenosyl-L-methionine-dependent methyltransferases"/>
    <property type="match status" value="1"/>
</dbReference>
<keyword evidence="4 5" id="KW-0949">S-adenosyl-L-methionine</keyword>
<reference evidence="8 9" key="1">
    <citation type="journal article" date="2014" name="Appl. Environ. Microbiol.">
        <title>Comparative Genome Analysis of 'Candidatus Methanoplasma termitum' Indicates a New Mode of Energy Metabolism in the Seventh Order of Methanogens.</title>
        <authorList>
            <person name="Lang K."/>
            <person name="Schuldes J."/>
            <person name="Klingl A."/>
            <person name="Poehlein A."/>
            <person name="Daniel R."/>
            <person name="Brune A."/>
        </authorList>
    </citation>
    <scope>NUCLEOTIDE SEQUENCE [LARGE SCALE GENOMIC DNA]</scope>
    <source>
        <strain evidence="9">Mpt1</strain>
    </source>
</reference>
<dbReference type="GO" id="GO:0005737">
    <property type="term" value="C:cytoplasm"/>
    <property type="evidence" value="ECO:0007669"/>
    <property type="project" value="UniProtKB-SubCell"/>
</dbReference>
<evidence type="ECO:0000256" key="6">
    <source>
        <dbReference type="PIRSR" id="PIRSR005461-1"/>
    </source>
</evidence>
<protein>
    <recommendedName>
        <fullName evidence="5">Ribosomal RNA large subunit methyltransferase E</fullName>
        <ecNumber evidence="5">2.1.1.166</ecNumber>
    </recommendedName>
    <alternativeName>
        <fullName evidence="5">23S rRNA Um2552 methyltransferase</fullName>
    </alternativeName>
    <alternativeName>
        <fullName evidence="5">rRNA (uridine-2'-O-)-methyltransferase</fullName>
    </alternativeName>
</protein>
<feature type="binding site" evidence="5">
    <location>
        <position position="59"/>
    </location>
    <ligand>
        <name>S-adenosyl-L-methionine</name>
        <dbReference type="ChEBI" id="CHEBI:59789"/>
    </ligand>
</feature>
<dbReference type="PANTHER" id="PTHR10920">
    <property type="entry name" value="RIBOSOMAL RNA METHYLTRANSFERASE"/>
    <property type="match status" value="1"/>
</dbReference>
<dbReference type="GeneID" id="24819070"/>
<dbReference type="GO" id="GO:0008650">
    <property type="term" value="F:rRNA (uridine-2'-O-)-methyltransferase activity"/>
    <property type="evidence" value="ECO:0007669"/>
    <property type="project" value="UniProtKB-UniRule"/>
</dbReference>
<dbReference type="InterPro" id="IPR015507">
    <property type="entry name" value="rRNA-MeTfrase_E"/>
</dbReference>
<evidence type="ECO:0000256" key="2">
    <source>
        <dbReference type="ARBA" id="ARBA00022603"/>
    </source>
</evidence>
<dbReference type="STRING" id="1577791.Mpt1_c14120"/>
<feature type="binding site" evidence="5">
    <location>
        <position position="117"/>
    </location>
    <ligand>
        <name>S-adenosyl-L-methionine</name>
        <dbReference type="ChEBI" id="CHEBI:59789"/>
    </ligand>
</feature>
<sequence>MSLHDRWVEERKHEHYYKLAKKLNYRSRASFKLIQIDDRFNVFREGDSVVDLGASPGGWLQVAKERVGDKGKVIGVDLRPIKYLEGVTTILGDITEDSTMRELLEKFGGRADVVLSDMAPNVGGAYSMDHARSVDLCTYALNVCDRILKKNGKLVMKVFMGDMMDSLKKEVESRFVSVKVHSPDASRDESSELYIVAKGFKASRNVKLKDISEEEERPEFTVKGGKI</sequence>
<evidence type="ECO:0000259" key="7">
    <source>
        <dbReference type="Pfam" id="PF01728"/>
    </source>
</evidence>
<evidence type="ECO:0000256" key="4">
    <source>
        <dbReference type="ARBA" id="ARBA00022691"/>
    </source>
</evidence>
<dbReference type="RefSeq" id="WP_048113432.1">
    <property type="nucleotide sequence ID" value="NZ_CP010070.1"/>
</dbReference>
<dbReference type="AlphaFoldDB" id="A0A0A7LDL3"/>
<feature type="active site" description="Proton acceptor" evidence="5 6">
    <location>
        <position position="157"/>
    </location>
</feature>
<proteinExistence type="inferred from homology"/>
<feature type="binding site" evidence="5">
    <location>
        <position position="57"/>
    </location>
    <ligand>
        <name>S-adenosyl-L-methionine</name>
        <dbReference type="ChEBI" id="CHEBI:59789"/>
    </ligand>
</feature>
<dbReference type="KEGG" id="mear:Mpt1_c14120"/>
<feature type="domain" description="Ribosomal RNA methyltransferase FtsJ" evidence="7">
    <location>
        <begin position="25"/>
        <end position="200"/>
    </location>
</feature>
<keyword evidence="5" id="KW-0963">Cytoplasm</keyword>
<comment type="subcellular location">
    <subcellularLocation>
        <location evidence="5">Cytoplasm</location>
    </subcellularLocation>
</comment>
<dbReference type="Proteomes" id="UP000030787">
    <property type="component" value="Chromosome"/>
</dbReference>
<feature type="binding site" evidence="5">
    <location>
        <position position="77"/>
    </location>
    <ligand>
        <name>S-adenosyl-L-methionine</name>
        <dbReference type="ChEBI" id="CHEBI:59789"/>
    </ligand>
</feature>
<comment type="function">
    <text evidence="5">Specifically methylates the uridine in position 2552 of 23S rRNA at the 2'-O position of the ribose in the fully assembled 50S ribosomal subunit.</text>
</comment>
<comment type="catalytic activity">
    <reaction evidence="5">
        <text>uridine(2552) in 23S rRNA + S-adenosyl-L-methionine = 2'-O-methyluridine(2552) in 23S rRNA + S-adenosyl-L-homocysteine + H(+)</text>
        <dbReference type="Rhea" id="RHEA:42720"/>
        <dbReference type="Rhea" id="RHEA-COMP:10202"/>
        <dbReference type="Rhea" id="RHEA-COMP:10203"/>
        <dbReference type="ChEBI" id="CHEBI:15378"/>
        <dbReference type="ChEBI" id="CHEBI:57856"/>
        <dbReference type="ChEBI" id="CHEBI:59789"/>
        <dbReference type="ChEBI" id="CHEBI:65315"/>
        <dbReference type="ChEBI" id="CHEBI:74478"/>
        <dbReference type="EC" id="2.1.1.166"/>
    </reaction>
</comment>
<dbReference type="PIRSF" id="PIRSF005461">
    <property type="entry name" value="23S_rRNA_mtase"/>
    <property type="match status" value="1"/>
</dbReference>
<dbReference type="EC" id="2.1.1.166" evidence="5"/>
<accession>A0A0A7LDL3</accession>
<dbReference type="Gene3D" id="3.40.50.150">
    <property type="entry name" value="Vaccinia Virus protein VP39"/>
    <property type="match status" value="1"/>
</dbReference>
<dbReference type="PANTHER" id="PTHR10920:SF13">
    <property type="entry name" value="PRE-RRNA 2'-O-RIBOSE RNA METHYLTRANSFERASE FTSJ3"/>
    <property type="match status" value="1"/>
</dbReference>
<evidence type="ECO:0000256" key="3">
    <source>
        <dbReference type="ARBA" id="ARBA00022679"/>
    </source>
</evidence>
<keyword evidence="1 5" id="KW-0698">rRNA processing</keyword>
<evidence type="ECO:0000256" key="1">
    <source>
        <dbReference type="ARBA" id="ARBA00022552"/>
    </source>
</evidence>
<feature type="binding site" evidence="5">
    <location>
        <position position="93"/>
    </location>
    <ligand>
        <name>S-adenosyl-L-methionine</name>
        <dbReference type="ChEBI" id="CHEBI:59789"/>
    </ligand>
</feature>